<sequence length="112" mass="12974">MKSDKRNLKDFELSLIMHLLSKSSFMIPYDLEKELQVVDMNDGGMGSLLLFPKNVSENKRDFGKQIAECVFKDLDDVIVTAVLNVDKNNELFELDIWKTDFSRLIQIPKKFS</sequence>
<dbReference type="InterPro" id="IPR054253">
    <property type="entry name" value="DUF6984"/>
</dbReference>
<evidence type="ECO:0000313" key="2">
    <source>
        <dbReference type="EMBL" id="RBA27650.1"/>
    </source>
</evidence>
<accession>A0A365NZK3</accession>
<dbReference type="RefSeq" id="WP_113989756.1">
    <property type="nucleotide sequence ID" value="NZ_QLST01000015.1"/>
</dbReference>
<dbReference type="Proteomes" id="UP000253319">
    <property type="component" value="Unassembled WGS sequence"/>
</dbReference>
<protein>
    <recommendedName>
        <fullName evidence="1">DUF6984 domain-containing protein</fullName>
    </recommendedName>
</protein>
<gene>
    <name evidence="2" type="ORF">DPN68_11100</name>
</gene>
<dbReference type="EMBL" id="QLST01000015">
    <property type="protein sequence ID" value="RBA27650.1"/>
    <property type="molecule type" value="Genomic_DNA"/>
</dbReference>
<comment type="caution">
    <text evidence="2">The sequence shown here is derived from an EMBL/GenBank/DDBJ whole genome shotgun (WGS) entry which is preliminary data.</text>
</comment>
<keyword evidence="3" id="KW-1185">Reference proteome</keyword>
<name>A0A365NZK3_9FLAO</name>
<proteinExistence type="predicted"/>
<organism evidence="2 3">
    <name type="scientific">Flavobacterium tibetense</name>
    <dbReference type="NCBI Taxonomy" id="2233533"/>
    <lineage>
        <taxon>Bacteria</taxon>
        <taxon>Pseudomonadati</taxon>
        <taxon>Bacteroidota</taxon>
        <taxon>Flavobacteriia</taxon>
        <taxon>Flavobacteriales</taxon>
        <taxon>Flavobacteriaceae</taxon>
        <taxon>Flavobacterium</taxon>
    </lineage>
</organism>
<feature type="domain" description="DUF6984" evidence="1">
    <location>
        <begin position="5"/>
        <end position="108"/>
    </location>
</feature>
<dbReference type="Pfam" id="PF22480">
    <property type="entry name" value="DUF6984"/>
    <property type="match status" value="1"/>
</dbReference>
<reference evidence="2 3" key="1">
    <citation type="submission" date="2018-06" db="EMBL/GenBank/DDBJ databases">
        <title>Flavobacterium tibetense sp. nov., isolated from a wetland YonghuCo on Tibetan Plateau.</title>
        <authorList>
            <person name="Xing P."/>
            <person name="Phurbu D."/>
            <person name="Lu H."/>
        </authorList>
    </citation>
    <scope>NUCLEOTIDE SEQUENCE [LARGE SCALE GENOMIC DNA]</scope>
    <source>
        <strain evidence="2 3">YH5</strain>
    </source>
</reference>
<dbReference type="AlphaFoldDB" id="A0A365NZK3"/>
<dbReference type="OrthoDB" id="1050330at2"/>
<evidence type="ECO:0000259" key="1">
    <source>
        <dbReference type="Pfam" id="PF22480"/>
    </source>
</evidence>
<evidence type="ECO:0000313" key="3">
    <source>
        <dbReference type="Proteomes" id="UP000253319"/>
    </source>
</evidence>